<keyword evidence="5" id="KW-1185">Reference proteome</keyword>
<organism evidence="4 5">
    <name type="scientific">Naumovozyma dairenensis (strain ATCC 10597 / BCRC 20456 / CBS 421 / NBRC 0211 / NRRL Y-12639)</name>
    <name type="common">Saccharomyces dairenensis</name>
    <dbReference type="NCBI Taxonomy" id="1071378"/>
    <lineage>
        <taxon>Eukaryota</taxon>
        <taxon>Fungi</taxon>
        <taxon>Dikarya</taxon>
        <taxon>Ascomycota</taxon>
        <taxon>Saccharomycotina</taxon>
        <taxon>Saccharomycetes</taxon>
        <taxon>Saccharomycetales</taxon>
        <taxon>Saccharomycetaceae</taxon>
        <taxon>Naumovozyma</taxon>
    </lineage>
</organism>
<dbReference type="AlphaFoldDB" id="G0WC51"/>
<keyword evidence="1" id="KW-0863">Zinc-finger</keyword>
<sequence length="259" mass="29759">MGQAEFGTAKYLSKQMKAKGLQKLKFYCQICSKQCRDENGFKSHIKSPSHLLKIANVTNEDIENYSVQFEKDFLKLLKLNHGEKPIQANKFYNEFIQDKNHIHMNSTNFTSLNKFIKYLSKNGKIKIHGLQDYIKEKGNDSDNNLDMGQLMISFIDTSSENVLRKQKISEMALLEKTHHEINNIMLQNQIKKNGISIVTDTSIDYDNVTITDVNQEVHLNEIDPISLTIPSSNKNKSKISKKTKKKKNQTMKLKSVFGP</sequence>
<accession>G0WC51</accession>
<feature type="domain" description="C2H2-type" evidence="3">
    <location>
        <begin position="28"/>
        <end position="50"/>
    </location>
</feature>
<proteinExistence type="predicted"/>
<protein>
    <recommendedName>
        <fullName evidence="3">C2H2-type domain-containing protein</fullName>
    </recommendedName>
</protein>
<keyword evidence="1" id="KW-0862">Zinc</keyword>
<dbReference type="OrthoDB" id="10266249at2759"/>
<dbReference type="GO" id="GO:0006974">
    <property type="term" value="P:DNA damage response"/>
    <property type="evidence" value="ECO:0007669"/>
    <property type="project" value="TreeGrafter"/>
</dbReference>
<evidence type="ECO:0000313" key="5">
    <source>
        <dbReference type="Proteomes" id="UP000000689"/>
    </source>
</evidence>
<feature type="compositionally biased region" description="Basic residues" evidence="2">
    <location>
        <begin position="235"/>
        <end position="249"/>
    </location>
</feature>
<keyword evidence="1" id="KW-0479">Metal-binding</keyword>
<evidence type="ECO:0000256" key="1">
    <source>
        <dbReference type="ARBA" id="ARBA00022771"/>
    </source>
</evidence>
<evidence type="ECO:0000313" key="4">
    <source>
        <dbReference type="EMBL" id="CCD25362.1"/>
    </source>
</evidence>
<reference evidence="4 5" key="1">
    <citation type="journal article" date="2011" name="Proc. Natl. Acad. Sci. U.S.A.">
        <title>Evolutionary erosion of yeast sex chromosomes by mating-type switching accidents.</title>
        <authorList>
            <person name="Gordon J.L."/>
            <person name="Armisen D."/>
            <person name="Proux-Wera E."/>
            <person name="Oheigeartaigh S.S."/>
            <person name="Byrne K.P."/>
            <person name="Wolfe K.H."/>
        </authorList>
    </citation>
    <scope>NUCLEOTIDE SEQUENCE [LARGE SCALE GENOMIC DNA]</scope>
    <source>
        <strain evidence="5">ATCC 10597 / BCRC 20456 / CBS 421 / NBRC 0211 / NRRL Y-12639</strain>
    </source>
</reference>
<dbReference type="InterPro" id="IPR037321">
    <property type="entry name" value="KIN17-like"/>
</dbReference>
<dbReference type="SMART" id="SM00451">
    <property type="entry name" value="ZnF_U1"/>
    <property type="match status" value="1"/>
</dbReference>
<dbReference type="SMART" id="SM01253">
    <property type="entry name" value="Kin17_mid"/>
    <property type="match status" value="1"/>
</dbReference>
<dbReference type="HOGENOM" id="CLU_030065_2_0_1"/>
<dbReference type="SUPFAM" id="SSF57667">
    <property type="entry name" value="beta-beta-alpha zinc fingers"/>
    <property type="match status" value="1"/>
</dbReference>
<dbReference type="Pfam" id="PF10357">
    <property type="entry name" value="WH_KIN17"/>
    <property type="match status" value="1"/>
</dbReference>
<dbReference type="PROSITE" id="PS00028">
    <property type="entry name" value="ZINC_FINGER_C2H2_1"/>
    <property type="match status" value="1"/>
</dbReference>
<feature type="compositionally biased region" description="Low complexity" evidence="2">
    <location>
        <begin position="250"/>
        <end position="259"/>
    </location>
</feature>
<evidence type="ECO:0000256" key="2">
    <source>
        <dbReference type="SAM" id="MobiDB-lite"/>
    </source>
</evidence>
<dbReference type="Pfam" id="PF25095">
    <property type="entry name" value="C2H2-zf_KIN17"/>
    <property type="match status" value="1"/>
</dbReference>
<dbReference type="InterPro" id="IPR038254">
    <property type="entry name" value="KIN17_WH-like_sf"/>
</dbReference>
<dbReference type="KEGG" id="ndi:NDAI_0F00430"/>
<dbReference type="InterPro" id="IPR019447">
    <property type="entry name" value="DNA/RNA-bd_Kin17_WH-like_dom"/>
</dbReference>
<dbReference type="Gene3D" id="1.10.10.2030">
    <property type="entry name" value="DNA/RNA-binding protein Kin17, conserved domain"/>
    <property type="match status" value="1"/>
</dbReference>
<feature type="region of interest" description="Disordered" evidence="2">
    <location>
        <begin position="232"/>
        <end position="259"/>
    </location>
</feature>
<dbReference type="PANTHER" id="PTHR12805">
    <property type="entry name" value="KIN17 KIN, ANTIGENIC DETERMINANT OF RECA PROTEIN HOMOLOG"/>
    <property type="match status" value="1"/>
</dbReference>
<dbReference type="InterPro" id="IPR013087">
    <property type="entry name" value="Znf_C2H2_type"/>
</dbReference>
<dbReference type="InterPro" id="IPR056767">
    <property type="entry name" value="C2H2-Znf_KIN17"/>
</dbReference>
<dbReference type="eggNOG" id="KOG2837">
    <property type="taxonomic scope" value="Eukaryota"/>
</dbReference>
<dbReference type="GO" id="GO:0008270">
    <property type="term" value="F:zinc ion binding"/>
    <property type="evidence" value="ECO:0007669"/>
    <property type="project" value="UniProtKB-KW"/>
</dbReference>
<name>G0WC51_NAUDC</name>
<dbReference type="RefSeq" id="XP_003670605.1">
    <property type="nucleotide sequence ID" value="XM_003670557.1"/>
</dbReference>
<dbReference type="GO" id="GO:0005634">
    <property type="term" value="C:nucleus"/>
    <property type="evidence" value="ECO:0007669"/>
    <property type="project" value="TreeGrafter"/>
</dbReference>
<dbReference type="GeneID" id="11497149"/>
<dbReference type="GO" id="GO:0003690">
    <property type="term" value="F:double-stranded DNA binding"/>
    <property type="evidence" value="ECO:0007669"/>
    <property type="project" value="TreeGrafter"/>
</dbReference>
<dbReference type="STRING" id="1071378.G0WC51"/>
<dbReference type="InterPro" id="IPR036236">
    <property type="entry name" value="Znf_C2H2_sf"/>
</dbReference>
<dbReference type="EMBL" id="HE580272">
    <property type="protein sequence ID" value="CCD25362.1"/>
    <property type="molecule type" value="Genomic_DNA"/>
</dbReference>
<dbReference type="OMA" id="KWVANKM"/>
<dbReference type="InterPro" id="IPR003604">
    <property type="entry name" value="Matrin/U1-like-C_Znf_C2H2"/>
</dbReference>
<evidence type="ECO:0000259" key="3">
    <source>
        <dbReference type="PROSITE" id="PS00028"/>
    </source>
</evidence>
<dbReference type="Proteomes" id="UP000000689">
    <property type="component" value="Chromosome 6"/>
</dbReference>
<dbReference type="GO" id="GO:0006260">
    <property type="term" value="P:DNA replication"/>
    <property type="evidence" value="ECO:0007669"/>
    <property type="project" value="TreeGrafter"/>
</dbReference>
<dbReference type="PANTHER" id="PTHR12805:SF0">
    <property type="entry name" value="DNA_RNA-BINDING PROTEIN KIN17"/>
    <property type="match status" value="1"/>
</dbReference>
<gene>
    <name evidence="4" type="primary">NDAI0F00430</name>
    <name evidence="4" type="ordered locus">NDAI_0F00430</name>
</gene>